<dbReference type="EMBL" id="QPID01000002">
    <property type="protein sequence ID" value="RCU51526.1"/>
    <property type="molecule type" value="Genomic_DNA"/>
</dbReference>
<evidence type="ECO:0000256" key="5">
    <source>
        <dbReference type="ARBA" id="ARBA00023004"/>
    </source>
</evidence>
<dbReference type="InterPro" id="IPR036909">
    <property type="entry name" value="Cyt_c-like_dom_sf"/>
</dbReference>
<evidence type="ECO:0000256" key="4">
    <source>
        <dbReference type="ARBA" id="ARBA00022982"/>
    </source>
</evidence>
<dbReference type="GO" id="GO:0005506">
    <property type="term" value="F:iron ion binding"/>
    <property type="evidence" value="ECO:0007669"/>
    <property type="project" value="InterPro"/>
</dbReference>
<dbReference type="AlphaFoldDB" id="A0A368NMZ6"/>
<dbReference type="Pfam" id="PF13442">
    <property type="entry name" value="Cytochrome_CBB3"/>
    <property type="match status" value="1"/>
</dbReference>
<keyword evidence="1" id="KW-0813">Transport</keyword>
<dbReference type="PRINTS" id="PR00607">
    <property type="entry name" value="CYTCHROMECIE"/>
</dbReference>
<dbReference type="GO" id="GO:0009055">
    <property type="term" value="F:electron transfer activity"/>
    <property type="evidence" value="ECO:0007669"/>
    <property type="project" value="InterPro"/>
</dbReference>
<proteinExistence type="predicted"/>
<reference evidence="8 9" key="1">
    <citation type="submission" date="2018-07" db="EMBL/GenBank/DDBJ databases">
        <title>Corallincola holothuriorum sp. nov., a new facultative anaerobe isolated from sea cucumber Apostichopus japonicus.</title>
        <authorList>
            <person name="Xia H."/>
        </authorList>
    </citation>
    <scope>NUCLEOTIDE SEQUENCE [LARGE SCALE GENOMIC DNA]</scope>
    <source>
        <strain evidence="8 9">C4</strain>
    </source>
</reference>
<name>A0A368NMZ6_9GAMM</name>
<evidence type="ECO:0000313" key="9">
    <source>
        <dbReference type="Proteomes" id="UP000252558"/>
    </source>
</evidence>
<dbReference type="PROSITE" id="PS51257">
    <property type="entry name" value="PROKAR_LIPOPROTEIN"/>
    <property type="match status" value="1"/>
</dbReference>
<sequence length="106" mass="11177">MQTARYLIWLPALLVMGCQPSGPEPGQQVWEQTCAVCHLNGIAGAPPIGNQAAWAPRIAKGLDTLVGHAQNGFEGEEGTMPARGGNTSLTDTQVAEAVNYMISQSQ</sequence>
<evidence type="ECO:0000259" key="7">
    <source>
        <dbReference type="PROSITE" id="PS51007"/>
    </source>
</evidence>
<dbReference type="RefSeq" id="WP_114336955.1">
    <property type="nucleotide sequence ID" value="NZ_QPID01000002.1"/>
</dbReference>
<keyword evidence="2 6" id="KW-0349">Heme</keyword>
<feature type="domain" description="Cytochrome c" evidence="7">
    <location>
        <begin position="21"/>
        <end position="105"/>
    </location>
</feature>
<dbReference type="GO" id="GO:0020037">
    <property type="term" value="F:heme binding"/>
    <property type="evidence" value="ECO:0007669"/>
    <property type="project" value="InterPro"/>
</dbReference>
<protein>
    <submittedName>
        <fullName evidence="8">Cytochrome c5 family protein</fullName>
    </submittedName>
</protein>
<keyword evidence="3 6" id="KW-0479">Metal-binding</keyword>
<dbReference type="PANTHER" id="PTHR40942">
    <property type="match status" value="1"/>
</dbReference>
<comment type="caution">
    <text evidence="8">The sequence shown here is derived from an EMBL/GenBank/DDBJ whole genome shotgun (WGS) entry which is preliminary data.</text>
</comment>
<dbReference type="Proteomes" id="UP000252558">
    <property type="component" value="Unassembled WGS sequence"/>
</dbReference>
<dbReference type="InterPro" id="IPR002323">
    <property type="entry name" value="Cyt_CIE"/>
</dbReference>
<accession>A0A368NMZ6</accession>
<dbReference type="Gene3D" id="1.10.760.10">
    <property type="entry name" value="Cytochrome c-like domain"/>
    <property type="match status" value="1"/>
</dbReference>
<evidence type="ECO:0000313" key="8">
    <source>
        <dbReference type="EMBL" id="RCU51526.1"/>
    </source>
</evidence>
<organism evidence="8 9">
    <name type="scientific">Corallincola holothuriorum</name>
    <dbReference type="NCBI Taxonomy" id="2282215"/>
    <lineage>
        <taxon>Bacteria</taxon>
        <taxon>Pseudomonadati</taxon>
        <taxon>Pseudomonadota</taxon>
        <taxon>Gammaproteobacteria</taxon>
        <taxon>Alteromonadales</taxon>
        <taxon>Psychromonadaceae</taxon>
        <taxon>Corallincola</taxon>
    </lineage>
</organism>
<dbReference type="PROSITE" id="PS51007">
    <property type="entry name" value="CYTC"/>
    <property type="match status" value="1"/>
</dbReference>
<gene>
    <name evidence="8" type="ORF">DU002_03380</name>
</gene>
<dbReference type="SUPFAM" id="SSF46626">
    <property type="entry name" value="Cytochrome c"/>
    <property type="match status" value="1"/>
</dbReference>
<evidence type="ECO:0000256" key="6">
    <source>
        <dbReference type="PROSITE-ProRule" id="PRU00433"/>
    </source>
</evidence>
<evidence type="ECO:0000256" key="3">
    <source>
        <dbReference type="ARBA" id="ARBA00022723"/>
    </source>
</evidence>
<dbReference type="OrthoDB" id="9814708at2"/>
<keyword evidence="9" id="KW-1185">Reference proteome</keyword>
<dbReference type="InterPro" id="IPR009056">
    <property type="entry name" value="Cyt_c-like_dom"/>
</dbReference>
<evidence type="ECO:0000256" key="2">
    <source>
        <dbReference type="ARBA" id="ARBA00022617"/>
    </source>
</evidence>
<keyword evidence="5 6" id="KW-0408">Iron</keyword>
<dbReference type="PANTHER" id="PTHR40942:SF4">
    <property type="entry name" value="CYTOCHROME C5"/>
    <property type="match status" value="1"/>
</dbReference>
<evidence type="ECO:0000256" key="1">
    <source>
        <dbReference type="ARBA" id="ARBA00022448"/>
    </source>
</evidence>
<keyword evidence="4" id="KW-0249">Electron transport</keyword>